<keyword evidence="1" id="KW-1133">Transmembrane helix</keyword>
<keyword evidence="1" id="KW-0812">Transmembrane</keyword>
<gene>
    <name evidence="2" type="ORF">IFM89_006989</name>
</gene>
<protein>
    <recommendedName>
        <fullName evidence="4">Cytochrome P450</fullName>
    </recommendedName>
</protein>
<dbReference type="AlphaFoldDB" id="A0A835LKQ1"/>
<evidence type="ECO:0000313" key="2">
    <source>
        <dbReference type="EMBL" id="KAF9596062.1"/>
    </source>
</evidence>
<evidence type="ECO:0000256" key="1">
    <source>
        <dbReference type="SAM" id="Phobius"/>
    </source>
</evidence>
<sequence length="106" mass="12552">MEHVQIGLLTVCSVLVILYTWRLLNWIWLKPMKMEKYLREQGIRGPPYRLFYGNIKEIMVSMKKARSKPMELSHCVTPRILPHIHQWTESCGILSVLTRTLFLLID</sequence>
<proteinExistence type="predicted"/>
<keyword evidence="3" id="KW-1185">Reference proteome</keyword>
<comment type="caution">
    <text evidence="2">The sequence shown here is derived from an EMBL/GenBank/DDBJ whole genome shotgun (WGS) entry which is preliminary data.</text>
</comment>
<dbReference type="Proteomes" id="UP000631114">
    <property type="component" value="Unassembled WGS sequence"/>
</dbReference>
<feature type="transmembrane region" description="Helical" evidence="1">
    <location>
        <begin position="6"/>
        <end position="29"/>
    </location>
</feature>
<dbReference type="OrthoDB" id="1470350at2759"/>
<reference evidence="2 3" key="1">
    <citation type="submission" date="2020-10" db="EMBL/GenBank/DDBJ databases">
        <title>The Coptis chinensis genome and diversification of protoberbering-type alkaloids.</title>
        <authorList>
            <person name="Wang B."/>
            <person name="Shu S."/>
            <person name="Song C."/>
            <person name="Liu Y."/>
        </authorList>
    </citation>
    <scope>NUCLEOTIDE SEQUENCE [LARGE SCALE GENOMIC DNA]</scope>
    <source>
        <strain evidence="2">HL-2020</strain>
        <tissue evidence="2">Leaf</tissue>
    </source>
</reference>
<keyword evidence="1" id="KW-0472">Membrane</keyword>
<evidence type="ECO:0000313" key="3">
    <source>
        <dbReference type="Proteomes" id="UP000631114"/>
    </source>
</evidence>
<evidence type="ECO:0008006" key="4">
    <source>
        <dbReference type="Google" id="ProtNLM"/>
    </source>
</evidence>
<dbReference type="EMBL" id="JADFTS010000007">
    <property type="protein sequence ID" value="KAF9596062.1"/>
    <property type="molecule type" value="Genomic_DNA"/>
</dbReference>
<accession>A0A835LKQ1</accession>
<name>A0A835LKQ1_9MAGN</name>
<organism evidence="2 3">
    <name type="scientific">Coptis chinensis</name>
    <dbReference type="NCBI Taxonomy" id="261450"/>
    <lineage>
        <taxon>Eukaryota</taxon>
        <taxon>Viridiplantae</taxon>
        <taxon>Streptophyta</taxon>
        <taxon>Embryophyta</taxon>
        <taxon>Tracheophyta</taxon>
        <taxon>Spermatophyta</taxon>
        <taxon>Magnoliopsida</taxon>
        <taxon>Ranunculales</taxon>
        <taxon>Ranunculaceae</taxon>
        <taxon>Coptidoideae</taxon>
        <taxon>Coptis</taxon>
    </lineage>
</organism>